<comment type="caution">
    <text evidence="1">The sequence shown here is derived from an EMBL/GenBank/DDBJ whole genome shotgun (WGS) entry which is preliminary data.</text>
</comment>
<reference evidence="2" key="1">
    <citation type="submission" date="2013-09" db="EMBL/GenBank/DDBJ databases">
        <title>Corchorus olitorius genome sequencing.</title>
        <authorList>
            <person name="Alam M."/>
            <person name="Haque M.S."/>
            <person name="Islam M.S."/>
            <person name="Emdad E.M."/>
            <person name="Islam M.M."/>
            <person name="Ahmed B."/>
            <person name="Halim A."/>
            <person name="Hossen Q.M.M."/>
            <person name="Hossain M.Z."/>
            <person name="Ahmed R."/>
            <person name="Khan M.M."/>
            <person name="Islam R."/>
            <person name="Rashid M.M."/>
            <person name="Khan S.A."/>
            <person name="Rahman M.S."/>
            <person name="Alam M."/>
            <person name="Yahiya A.S."/>
            <person name="Khan M.S."/>
            <person name="Azam M.S."/>
            <person name="Haque T."/>
            <person name="Lashkar M.Z.H."/>
            <person name="Akhand A.I."/>
            <person name="Morshed G."/>
            <person name="Roy S."/>
            <person name="Uddin K.S."/>
            <person name="Rabeya T."/>
            <person name="Hossain A.S."/>
            <person name="Chowdhury A."/>
            <person name="Snigdha A.R."/>
            <person name="Mortoza M.S."/>
            <person name="Matin S.A."/>
            <person name="Hoque S.M.E."/>
            <person name="Islam M.K."/>
            <person name="Roy D.K."/>
            <person name="Haider R."/>
            <person name="Moosa M.M."/>
            <person name="Elias S.M."/>
            <person name="Hasan A.M."/>
            <person name="Jahan S."/>
            <person name="Shafiuddin M."/>
            <person name="Mahmood N."/>
            <person name="Shommy N.S."/>
        </authorList>
    </citation>
    <scope>NUCLEOTIDE SEQUENCE [LARGE SCALE GENOMIC DNA]</scope>
    <source>
        <strain evidence="2">cv. O-4</strain>
    </source>
</reference>
<sequence length="39" mass="4581">MWLISLENLTRPVRGEGRLANDRLETARRANTLDRTHTF</sequence>
<protein>
    <submittedName>
        <fullName evidence="1">Uncharacterized protein</fullName>
    </submittedName>
</protein>
<organism evidence="1 2">
    <name type="scientific">Corchorus olitorius</name>
    <dbReference type="NCBI Taxonomy" id="93759"/>
    <lineage>
        <taxon>Eukaryota</taxon>
        <taxon>Viridiplantae</taxon>
        <taxon>Streptophyta</taxon>
        <taxon>Embryophyta</taxon>
        <taxon>Tracheophyta</taxon>
        <taxon>Spermatophyta</taxon>
        <taxon>Magnoliopsida</taxon>
        <taxon>eudicotyledons</taxon>
        <taxon>Gunneridae</taxon>
        <taxon>Pentapetalae</taxon>
        <taxon>rosids</taxon>
        <taxon>malvids</taxon>
        <taxon>Malvales</taxon>
        <taxon>Malvaceae</taxon>
        <taxon>Grewioideae</taxon>
        <taxon>Apeibeae</taxon>
        <taxon>Corchorus</taxon>
    </lineage>
</organism>
<name>A0A1R3J4I3_9ROSI</name>
<evidence type="ECO:0000313" key="2">
    <source>
        <dbReference type="Proteomes" id="UP000187203"/>
    </source>
</evidence>
<dbReference type="EMBL" id="AWUE01016692">
    <property type="protein sequence ID" value="OMO89732.1"/>
    <property type="molecule type" value="Genomic_DNA"/>
</dbReference>
<evidence type="ECO:0000313" key="1">
    <source>
        <dbReference type="EMBL" id="OMO89732.1"/>
    </source>
</evidence>
<keyword evidence="2" id="KW-1185">Reference proteome</keyword>
<accession>A0A1R3J4I3</accession>
<gene>
    <name evidence="1" type="ORF">COLO4_19611</name>
</gene>
<dbReference type="AlphaFoldDB" id="A0A1R3J4I3"/>
<proteinExistence type="predicted"/>
<dbReference type="Proteomes" id="UP000187203">
    <property type="component" value="Unassembled WGS sequence"/>
</dbReference>